<name>A0ABQ4YIX1_9ASTR</name>
<feature type="non-terminal residue" evidence="1">
    <location>
        <position position="1"/>
    </location>
</feature>
<gene>
    <name evidence="1" type="ORF">Tco_0726832</name>
</gene>
<proteinExistence type="predicted"/>
<dbReference type="EMBL" id="BQNB010010413">
    <property type="protein sequence ID" value="GJS76951.1"/>
    <property type="molecule type" value="Genomic_DNA"/>
</dbReference>
<reference evidence="1" key="1">
    <citation type="journal article" date="2022" name="Int. J. Mol. Sci.">
        <title>Draft Genome of Tanacetum Coccineum: Genomic Comparison of Closely Related Tanacetum-Family Plants.</title>
        <authorList>
            <person name="Yamashiro T."/>
            <person name="Shiraishi A."/>
            <person name="Nakayama K."/>
            <person name="Satake H."/>
        </authorList>
    </citation>
    <scope>NUCLEOTIDE SEQUENCE</scope>
</reference>
<keyword evidence="2" id="KW-1185">Reference proteome</keyword>
<accession>A0ABQ4YIX1</accession>
<dbReference type="Proteomes" id="UP001151760">
    <property type="component" value="Unassembled WGS sequence"/>
</dbReference>
<reference evidence="1" key="2">
    <citation type="submission" date="2022-01" db="EMBL/GenBank/DDBJ databases">
        <authorList>
            <person name="Yamashiro T."/>
            <person name="Shiraishi A."/>
            <person name="Satake H."/>
            <person name="Nakayama K."/>
        </authorList>
    </citation>
    <scope>NUCLEOTIDE SEQUENCE</scope>
</reference>
<comment type="caution">
    <text evidence="1">The sequence shown here is derived from an EMBL/GenBank/DDBJ whole genome shotgun (WGS) entry which is preliminary data.</text>
</comment>
<protein>
    <submittedName>
        <fullName evidence="1">Uncharacterized protein</fullName>
    </submittedName>
</protein>
<evidence type="ECO:0000313" key="2">
    <source>
        <dbReference type="Proteomes" id="UP001151760"/>
    </source>
</evidence>
<sequence>LKAQIQEKVFANATLKNELRKLKRKNMIDTAVSKPNGTTIAPGMFKLNLEPLTPKVLKNKDAHIDYIKHSREHADIFQEIVKNARALSSLDINLDSACKYVQRIQEVLVYVKDTCPCLAKPSEKLVTVTSKNNDKKVRFANPVTSSSNTQK</sequence>
<organism evidence="1 2">
    <name type="scientific">Tanacetum coccineum</name>
    <dbReference type="NCBI Taxonomy" id="301880"/>
    <lineage>
        <taxon>Eukaryota</taxon>
        <taxon>Viridiplantae</taxon>
        <taxon>Streptophyta</taxon>
        <taxon>Embryophyta</taxon>
        <taxon>Tracheophyta</taxon>
        <taxon>Spermatophyta</taxon>
        <taxon>Magnoliopsida</taxon>
        <taxon>eudicotyledons</taxon>
        <taxon>Gunneridae</taxon>
        <taxon>Pentapetalae</taxon>
        <taxon>asterids</taxon>
        <taxon>campanulids</taxon>
        <taxon>Asterales</taxon>
        <taxon>Asteraceae</taxon>
        <taxon>Asteroideae</taxon>
        <taxon>Anthemideae</taxon>
        <taxon>Anthemidinae</taxon>
        <taxon>Tanacetum</taxon>
    </lineage>
</organism>
<evidence type="ECO:0000313" key="1">
    <source>
        <dbReference type="EMBL" id="GJS76951.1"/>
    </source>
</evidence>